<dbReference type="AlphaFoldDB" id="A0A4R0JPZ9"/>
<dbReference type="EMBL" id="SJKB01000028">
    <property type="protein sequence ID" value="TCC48527.1"/>
    <property type="molecule type" value="Genomic_DNA"/>
</dbReference>
<dbReference type="RefSeq" id="WP_131366554.1">
    <property type="nucleotide sequence ID" value="NZ_SJKB01000028.1"/>
</dbReference>
<sequence>MPDLVHGGELAGSAGPCTLLKLLQQGLLGRCLGVADRGYVADLVVVIAVPGLRPVLDGLALLVGLDDLGGDASPGSDLQGRLRDVMPPNRGEGSLLDAGGIVRAGEVARTRSDVM</sequence>
<evidence type="ECO:0000313" key="3">
    <source>
        <dbReference type="Proteomes" id="UP000291144"/>
    </source>
</evidence>
<proteinExistence type="predicted"/>
<dbReference type="Proteomes" id="UP000291144">
    <property type="component" value="Unassembled WGS sequence"/>
</dbReference>
<accession>A0A4R0JPZ9</accession>
<keyword evidence="3" id="KW-1185">Reference proteome</keyword>
<comment type="caution">
    <text evidence="2">The sequence shown here is derived from an EMBL/GenBank/DDBJ whole genome shotgun (WGS) entry which is preliminary data.</text>
</comment>
<evidence type="ECO:0000313" key="2">
    <source>
        <dbReference type="EMBL" id="TCC48527.1"/>
    </source>
</evidence>
<gene>
    <name evidence="2" type="ORF">E0H73_42730</name>
</gene>
<evidence type="ECO:0000256" key="1">
    <source>
        <dbReference type="SAM" id="MobiDB-lite"/>
    </source>
</evidence>
<reference evidence="2 3" key="1">
    <citation type="submission" date="2019-02" db="EMBL/GenBank/DDBJ databases">
        <title>Kribbella capetownensis sp. nov. and Kribbella speibonae sp. nov., isolated from soil.</title>
        <authorList>
            <person name="Curtis S.M."/>
            <person name="Norton I."/>
            <person name="Everest G.J."/>
            <person name="Meyers P.R."/>
        </authorList>
    </citation>
    <scope>NUCLEOTIDE SEQUENCE [LARGE SCALE GENOMIC DNA]</scope>
    <source>
        <strain evidence="2 3">NRRL B-24813</strain>
    </source>
</reference>
<protein>
    <submittedName>
        <fullName evidence="2">Uncharacterized protein</fullName>
    </submittedName>
</protein>
<feature type="region of interest" description="Disordered" evidence="1">
    <location>
        <begin position="73"/>
        <end position="93"/>
    </location>
</feature>
<name>A0A4R0JPZ9_9ACTN</name>
<organism evidence="2 3">
    <name type="scientific">Kribbella pittospori</name>
    <dbReference type="NCBI Taxonomy" id="722689"/>
    <lineage>
        <taxon>Bacteria</taxon>
        <taxon>Bacillati</taxon>
        <taxon>Actinomycetota</taxon>
        <taxon>Actinomycetes</taxon>
        <taxon>Propionibacteriales</taxon>
        <taxon>Kribbellaceae</taxon>
        <taxon>Kribbella</taxon>
    </lineage>
</organism>